<dbReference type="EMBL" id="ML119957">
    <property type="protein sequence ID" value="RPA71223.1"/>
    <property type="molecule type" value="Genomic_DNA"/>
</dbReference>
<reference evidence="1 2" key="1">
    <citation type="journal article" date="2018" name="Nat. Ecol. Evol.">
        <title>Pezizomycetes genomes reveal the molecular basis of ectomycorrhizal truffle lifestyle.</title>
        <authorList>
            <person name="Murat C."/>
            <person name="Payen T."/>
            <person name="Noel B."/>
            <person name="Kuo A."/>
            <person name="Morin E."/>
            <person name="Chen J."/>
            <person name="Kohler A."/>
            <person name="Krizsan K."/>
            <person name="Balestrini R."/>
            <person name="Da Silva C."/>
            <person name="Montanini B."/>
            <person name="Hainaut M."/>
            <person name="Levati E."/>
            <person name="Barry K.W."/>
            <person name="Belfiori B."/>
            <person name="Cichocki N."/>
            <person name="Clum A."/>
            <person name="Dockter R.B."/>
            <person name="Fauchery L."/>
            <person name="Guy J."/>
            <person name="Iotti M."/>
            <person name="Le Tacon F."/>
            <person name="Lindquist E.A."/>
            <person name="Lipzen A."/>
            <person name="Malagnac F."/>
            <person name="Mello A."/>
            <person name="Molinier V."/>
            <person name="Miyauchi S."/>
            <person name="Poulain J."/>
            <person name="Riccioni C."/>
            <person name="Rubini A."/>
            <person name="Sitrit Y."/>
            <person name="Splivallo R."/>
            <person name="Traeger S."/>
            <person name="Wang M."/>
            <person name="Zifcakova L."/>
            <person name="Wipf D."/>
            <person name="Zambonelli A."/>
            <person name="Paolocci F."/>
            <person name="Nowrousian M."/>
            <person name="Ottonello S."/>
            <person name="Baldrian P."/>
            <person name="Spatafora J.W."/>
            <person name="Henrissat B."/>
            <person name="Nagy L.G."/>
            <person name="Aury J.M."/>
            <person name="Wincker P."/>
            <person name="Grigoriev I.V."/>
            <person name="Bonfante P."/>
            <person name="Martin F.M."/>
        </authorList>
    </citation>
    <scope>NUCLEOTIDE SEQUENCE [LARGE SCALE GENOMIC DNA]</scope>
    <source>
        <strain evidence="1 2">RN42</strain>
    </source>
</reference>
<dbReference type="Proteomes" id="UP000275078">
    <property type="component" value="Unassembled WGS sequence"/>
</dbReference>
<organism evidence="1 2">
    <name type="scientific">Ascobolus immersus RN42</name>
    <dbReference type="NCBI Taxonomy" id="1160509"/>
    <lineage>
        <taxon>Eukaryota</taxon>
        <taxon>Fungi</taxon>
        <taxon>Dikarya</taxon>
        <taxon>Ascomycota</taxon>
        <taxon>Pezizomycotina</taxon>
        <taxon>Pezizomycetes</taxon>
        <taxon>Pezizales</taxon>
        <taxon>Ascobolaceae</taxon>
        <taxon>Ascobolus</taxon>
    </lineage>
</organism>
<gene>
    <name evidence="1" type="ORF">BJ508DRAFT_315814</name>
</gene>
<sequence length="168" mass="17851">MSDNSILQTMNQDTIWGVDVSQYLMTSRGTSGSSSGTSTVLAVAQLNKQRWIRAGLPPNGKAKCNSLNCNKEIAFLDLQSDSAGIPDNTSAKINKNDDAFSRPHHVPGYSQIQSQITKNHRIIFCSLTCLEGKTLNDLSTGLFTITKVGATQASGSGAGAGAKEEEEA</sequence>
<evidence type="ECO:0000313" key="1">
    <source>
        <dbReference type="EMBL" id="RPA71223.1"/>
    </source>
</evidence>
<protein>
    <submittedName>
        <fullName evidence="1">Uncharacterized protein</fullName>
    </submittedName>
</protein>
<name>A0A3N4H941_ASCIM</name>
<proteinExistence type="predicted"/>
<dbReference type="AlphaFoldDB" id="A0A3N4H941"/>
<accession>A0A3N4H941</accession>
<evidence type="ECO:0000313" key="2">
    <source>
        <dbReference type="Proteomes" id="UP000275078"/>
    </source>
</evidence>
<keyword evidence="2" id="KW-1185">Reference proteome</keyword>